<dbReference type="EMBL" id="JANAVB010007199">
    <property type="protein sequence ID" value="KAJ6843512.1"/>
    <property type="molecule type" value="Genomic_DNA"/>
</dbReference>
<proteinExistence type="predicted"/>
<evidence type="ECO:0000256" key="1">
    <source>
        <dbReference type="SAM" id="MobiDB-lite"/>
    </source>
</evidence>
<comment type="caution">
    <text evidence="2">The sequence shown here is derived from an EMBL/GenBank/DDBJ whole genome shotgun (WGS) entry which is preliminary data.</text>
</comment>
<name>A0AAX6FEZ4_IRIPA</name>
<reference evidence="2" key="2">
    <citation type="submission" date="2023-04" db="EMBL/GenBank/DDBJ databases">
        <authorList>
            <person name="Bruccoleri R.E."/>
            <person name="Oakeley E.J."/>
            <person name="Faust A.-M."/>
            <person name="Dessus-Babus S."/>
            <person name="Altorfer M."/>
            <person name="Burckhardt D."/>
            <person name="Oertli M."/>
            <person name="Naumann U."/>
            <person name="Petersen F."/>
            <person name="Wong J."/>
        </authorList>
    </citation>
    <scope>NUCLEOTIDE SEQUENCE</scope>
    <source>
        <strain evidence="2">GSM-AAB239-AS_SAM_17_03QT</strain>
        <tissue evidence="2">Leaf</tissue>
    </source>
</reference>
<evidence type="ECO:0000313" key="3">
    <source>
        <dbReference type="EMBL" id="KAJ6843512.1"/>
    </source>
</evidence>
<feature type="region of interest" description="Disordered" evidence="1">
    <location>
        <begin position="69"/>
        <end position="101"/>
    </location>
</feature>
<dbReference type="Proteomes" id="UP001140949">
    <property type="component" value="Unassembled WGS sequence"/>
</dbReference>
<accession>A0AAX6FEZ4</accession>
<protein>
    <submittedName>
        <fullName evidence="2">Polyol transporter 5</fullName>
    </submittedName>
</protein>
<sequence length="138" mass="14821">MNVIVSTPLVTRLTPTPMLAPCARSLSGKISDVYTHVIGPSPIEKKATYRRIDAMHIAIAHVSLSSGWRSMTVSPKPSPASDATMPPTLERSSGRRPTRSMRNVATRMKIVLANPTATVVPRSSVLSVMPAFSKTLGL</sequence>
<evidence type="ECO:0000313" key="2">
    <source>
        <dbReference type="EMBL" id="KAJ6814879.1"/>
    </source>
</evidence>
<gene>
    <name evidence="2" type="ORF">M6B38_138715</name>
    <name evidence="3" type="ORF">M6B38_296995</name>
</gene>
<keyword evidence="4" id="KW-1185">Reference proteome</keyword>
<dbReference type="AlphaFoldDB" id="A0AAX6FEZ4"/>
<reference evidence="2" key="1">
    <citation type="journal article" date="2023" name="GigaByte">
        <title>Genome assembly of the bearded iris, Iris pallida Lam.</title>
        <authorList>
            <person name="Bruccoleri R.E."/>
            <person name="Oakeley E.J."/>
            <person name="Faust A.M.E."/>
            <person name="Altorfer M."/>
            <person name="Dessus-Babus S."/>
            <person name="Burckhardt D."/>
            <person name="Oertli M."/>
            <person name="Naumann U."/>
            <person name="Petersen F."/>
            <person name="Wong J."/>
        </authorList>
    </citation>
    <scope>NUCLEOTIDE SEQUENCE</scope>
    <source>
        <strain evidence="2">GSM-AAB239-AS_SAM_17_03QT</strain>
    </source>
</reference>
<organism evidence="2 4">
    <name type="scientific">Iris pallida</name>
    <name type="common">Sweet iris</name>
    <dbReference type="NCBI Taxonomy" id="29817"/>
    <lineage>
        <taxon>Eukaryota</taxon>
        <taxon>Viridiplantae</taxon>
        <taxon>Streptophyta</taxon>
        <taxon>Embryophyta</taxon>
        <taxon>Tracheophyta</taxon>
        <taxon>Spermatophyta</taxon>
        <taxon>Magnoliopsida</taxon>
        <taxon>Liliopsida</taxon>
        <taxon>Asparagales</taxon>
        <taxon>Iridaceae</taxon>
        <taxon>Iridoideae</taxon>
        <taxon>Irideae</taxon>
        <taxon>Iris</taxon>
    </lineage>
</organism>
<evidence type="ECO:0000313" key="4">
    <source>
        <dbReference type="Proteomes" id="UP001140949"/>
    </source>
</evidence>
<dbReference type="EMBL" id="JANAVB010029617">
    <property type="protein sequence ID" value="KAJ6814879.1"/>
    <property type="molecule type" value="Genomic_DNA"/>
</dbReference>